<dbReference type="InterPro" id="IPR011989">
    <property type="entry name" value="ARM-like"/>
</dbReference>
<dbReference type="Pfam" id="PF17800">
    <property type="entry name" value="NPL"/>
    <property type="match status" value="1"/>
</dbReference>
<dbReference type="GO" id="GO:0010008">
    <property type="term" value="C:endosome membrane"/>
    <property type="evidence" value="ECO:0007669"/>
    <property type="project" value="TreeGrafter"/>
</dbReference>
<evidence type="ECO:0000256" key="9">
    <source>
        <dbReference type="PROSITE-ProRule" id="PRU00023"/>
    </source>
</evidence>
<keyword evidence="17" id="KW-1185">Reference proteome</keyword>
<dbReference type="InterPro" id="IPR041232">
    <property type="entry name" value="NPL"/>
</dbReference>
<comment type="catalytic activity">
    <reaction evidence="10">
        <text>[protein]-peptidylproline (omega=180) = [protein]-peptidylproline (omega=0)</text>
        <dbReference type="Rhea" id="RHEA:16237"/>
        <dbReference type="Rhea" id="RHEA-COMP:10747"/>
        <dbReference type="Rhea" id="RHEA-COMP:10748"/>
        <dbReference type="ChEBI" id="CHEBI:83833"/>
        <dbReference type="ChEBI" id="CHEBI:83834"/>
        <dbReference type="EC" id="5.2.1.8"/>
    </reaction>
</comment>
<evidence type="ECO:0000256" key="2">
    <source>
        <dbReference type="ARBA" id="ARBA00004496"/>
    </source>
</evidence>
<feature type="compositionally biased region" description="Acidic residues" evidence="11">
    <location>
        <begin position="1961"/>
        <end position="1980"/>
    </location>
</feature>
<gene>
    <name evidence="16" type="primary">HEF3</name>
    <name evidence="16" type="ORF">SNEC2469_LOCUS21883</name>
</gene>
<keyword evidence="7" id="KW-0067">ATP-binding</keyword>
<dbReference type="InterPro" id="IPR036770">
    <property type="entry name" value="Ankyrin_rpt-contain_sf"/>
</dbReference>
<feature type="transmembrane region" description="Helical" evidence="12">
    <location>
        <begin position="407"/>
        <end position="426"/>
    </location>
</feature>
<organism evidence="16 17">
    <name type="scientific">Symbiodinium necroappetens</name>
    <dbReference type="NCBI Taxonomy" id="1628268"/>
    <lineage>
        <taxon>Eukaryota</taxon>
        <taxon>Sar</taxon>
        <taxon>Alveolata</taxon>
        <taxon>Dinophyceae</taxon>
        <taxon>Suessiales</taxon>
        <taxon>Symbiodiniaceae</taxon>
        <taxon>Symbiodinium</taxon>
    </lineage>
</organism>
<dbReference type="SUPFAM" id="SSF52540">
    <property type="entry name" value="P-loop containing nucleoside triphosphate hydrolases"/>
    <property type="match status" value="2"/>
</dbReference>
<feature type="compositionally biased region" description="Basic and acidic residues" evidence="11">
    <location>
        <begin position="2263"/>
        <end position="2288"/>
    </location>
</feature>
<sequence>VVPPSTAVQAAVVDMPTGMQDFFARVAFRLVLGLSVAGLSHDATDLRRLQAEEFGITFGVPTGDANVIKPSESRAFFVCICLDAMFADFSCASACNPPNPSANTVKVSMEDLAKRVAEEQAVREEEDRRRKAEEEAAKEAVRQQREKEAEERRRKEQEGAQRARLEAEQREKEAKEAAEAEKAAAEQAEKKRQEELAQHKNEVMAWIKKQGFTGINNVKKSFFSSTYPLHKAAEVGNAKMVKLLLEQGANPALKNSAGKTAQEVVLQKKKGESHKEVRMLVCAVKRVVVLSVISSTYYICAFIARLLLGQYTDPGDPNSPDELWSGCSQLIIELSIPACGYYGALYTHRTLLFFFCGANLIFVVAYSINFLRYVIRMGGGAEACALEAYATQQRDCELMHSDGPLRYLFLGSLVILTWFSCLSFGAGKGLYQGLAPGDGHPYSSVPVVGEVIATPEGSANESGSSSSPTRRLLWICITARASAMARRSAVPALALLASVAWLPLAFLSPGRPSPEYGRRAMMAGVAGSLLFDAAPDAHAEEEIDFTKVLRTGQTPYAKMDYQVFREGKCEPAQMGDLVRVKHRAWLENFEEGLPWELTLVGRMEVGPYQTPKRIKVGKTPLTPYDPPSLTDAVLGMRPGELRRVVVPPEFGFGPKGRSVMEPMEDQDIPPNATLYYEIEMVWTGWTKDDASIGLKGRAPKRSSSKTHLPILDEIGLVRGGAPCKRNGSCACLRGSSCTAMTVAGEAAQADVKTFVESSTAASCCGSSAGFTASRRFKQWLPVASGARPFGQARPGPDWGEHPVTCMADETLRGILVNLGEKDDNKRKKAEKDMFDHLRGFLAPPSNEAGSNEAPNINEKVTLLIANIVQDFCRSAWPSQRTSGLVALSILTFALEKERAQQHAELLTDPVLVCFSDEDSQVRYKACEAFYNIAKVIRAGILRNISGVFDGLCRLYTDVEQNIKEGAQSLDRLIRDIVMEQRHFDFAELIPLITCRIHILNPNVRQLVLGWIVLLDSLPQVDMISFLPHFLEGLFSILASENRDFRMKAQDCLLSLLEHIRRSATDRPDRTQQAIAEAASIVARCCRAGGEQRSEDANVRMQALEWLVESVKLQVNLESGVTYFLAGPLGPSGKPSQELQLPAWFPPKHAAPRDLPEGASAGSQGGLRQLIPELLPGALYCLDDAEQQIRIAADKANALLLKETLKLESDLPVERMASAVICAMSDVGGQERSKEVLLKCFGWADTLLDQCPARVVEPEVRDSFFEAALKALLREEEEVVSTALRFMAQLASTAETLEKGDDLVGHMCERLFDLMNKQQKLLTRRGELIIRLMCKRVDAKRFFATAAQTLETIEDPPFARNLVQALNRGLLTGPETQKFRAQLRAESSGQVASASFPMILMKSWLCCPVSSLALSFWMNWYELAAQLATRLATMQRTEEIEEQLKDFVELLESPVFSDVRLQLLNRRRPALLRAVLRLAALLPQERALQRRLQVVETGLLLDRVTALRKPLMRQSCTAEAEELLASFDRVTEAHLGPAGSQRLARPRSRLSWLNLSHHLALWALADMFWGCIVAPGETKKVETKAGELLHLSQACLAPDTPSGASSKVLVEQTGSCTDAFCMWCAVLLYSVAFSGVVLLGGTWILGCKSEKVHSPSSEDAIPYQTDILQLNGGGQILMSHAPGRRTRNCYRSLSADVSRLRHHYGVDIVVTLLSSIELASMSCQSMGACVEAEGMVWMHFDLRDKWIPWNSQAYLSCLVLPLKRYLRSGSRVLVHCHGGKGRTGTLVAALLMTSAGGAFRAAYPEKRRHMRCQTYAVACLKEGGQEFCALDLFLDAKEAKIAVKGKATVHLTGYFEADELDEDDLPPAAPQASPKAKAEPKSSPKAAPKSSPKAAPKASPKEAAKAKAAAMEEDDDLLEGEEGEEEEPKESDEVVKPAAKASPKAEPKKASPKAEPKKATLEDDEDDDMEEEEEEEGAEDDPVVKPQGKAEAKGKAKAAPMGDDDDDEEEEEEEDDDDDDEVDEPPAKKFKGDGKGKGKNKGKDKGKERVVRGRERDNWADMLRGKAAHLGDTWSEPDDTRESLNSKGAMGKKPGKKEEKQTRSQWEGKHPEPKSRVDERKVVATVKLLGLLHQPGALDCDIMWKAYIYFAFASPLACADYTLAPNLRSGTKPFLFRSLRIDCWAYGMPTVEELKKFIASHEVKIDDAEQEAANEPNRKKKKDLENALKKLQNDEKYLKAKEDVKAAEAQAQKEAERAALNGKAADKKGDKTAKKKDEPKAAPKADAKADEATFKDIDEAFAASGKDAADKKAVAISTLEALCAATPFVLPRLPQLIPLFDNSKLAAPAVKAATAIVEAVAPKGHGIAELVLPTLLAGIDDKKWKVKVGCIQVMLPALKQMEEGVTMLQLSQWLPTIVSKLAEAALEVRAEIRTATGAVLKEIGAFVASPEIKALSADLVTALAEPTNQKHTQGVLAKMGNTTFKSMIDEASLALLLPIVLRGLKDREATSKKWSAQIFGSAALLVRDVDFLKPYLKPAFSLLQAALNDSVPEVRREAAKAFGILEQVLPEWSRTVCQPYLFGKLRAGDASEQIGASLGLAEVFVRMEKAKLSQLIPEVQKGANDEKLAVRRGFLELMDTMPQAMKMDFVPFIERLFPAMLLGVTGEKDITDDPALKAAQALVGRFGDLCPELLISAFEGAYAAALGSGDWKKFQIVREKSMQLLLKTAEKILEHKKFGQDLLTCDECSSKEIRLRILILAFVARSDPDAAVKRVASNVWKTSGGSPKMQKTIAQELTDTIAKWRSGAMGAGLQKVAKEALAEMVKAGDAEQPAEEPEAVKTDFAFEPAKTSNEEATRIAAGESPNSQEEGDVATKEDCQMVKAVGGFFEKKTEFGSLPGDLQKFLLAVSASVIREGHKKKMPGSKVVEELQLALQQACGCCKEQAEGFLKTLPESSEAVAREALGADFDALAGEGYDADTLLRVENMLLMYGAGKLLLKDTLLELKANRRYGVVGHNGAGKTTLMKEIVHGRIVGMPTHLRCVHVDDSKLGEMSKSSLNALEYVKMKAIEIGVTDASADNLRRVGFPEKMFEVPVAELSTGWRMRLTLAVSMLRHADIVLLDEPTNHLDQESVDWLGDYLLSLTKSSVMVISHEPKFLNKICTDIISYKDKSLVYTEGNFDAFVMAKGIKADDIEALLSGNLKLDEDEEGEEGGDDKKAAIVQAPIAGPPKIAFPIPGSVEGVKSSSKAVIEFKNLSFRYGKDKDYLINDVAGKLSLGSRVAICGRNGCGKSTLMTLICSEMNATEGKDGKLGDVTRHCNLRVAYMKQDHLKTLGPYFDTSPLNYITQRFKNGYDEELQKRLIEPEDDEEAARRATLAKQHGKYGNQVGELLSRSKQGSQLYYEVKWEGLDDPKQNTMVSLKTLRDMSLDKVVIACDERIAAKAAGLDQRPLTRREITKHCEAFGIDEEMCCNQQIRGFSAGQKVRLSLAAMFWTKPHFIAVDEPTNYLDVETVEALSKALNNFRGGILMIEPKMDFVEKVCNETWTLEDGKLKVERIREDLQIWAAGQGNRLASGESIVLWSAVSGFLLERCLVPGGRPEAEQEELMKELRKFQLRAQARVCRTLLYFPQYLFRMCYTRTSFDMAKGLQHTSVVRDLYHARAKKED</sequence>
<evidence type="ECO:0000259" key="13">
    <source>
        <dbReference type="PROSITE" id="PS50056"/>
    </source>
</evidence>
<dbReference type="SUPFAM" id="SSF48403">
    <property type="entry name" value="Ankyrin repeat"/>
    <property type="match status" value="1"/>
</dbReference>
<feature type="non-terminal residue" evidence="16">
    <location>
        <position position="1"/>
    </location>
</feature>
<comment type="caution">
    <text evidence="16">The sequence shown here is derived from an EMBL/GenBank/DDBJ whole genome shotgun (WGS) entry which is preliminary data.</text>
</comment>
<dbReference type="Gene3D" id="3.40.50.300">
    <property type="entry name" value="P-loop containing nucleotide triphosphate hydrolases"/>
    <property type="match status" value="2"/>
</dbReference>
<evidence type="ECO:0000256" key="4">
    <source>
        <dbReference type="ARBA" id="ARBA00011054"/>
    </source>
</evidence>
<dbReference type="Gene3D" id="3.10.50.40">
    <property type="match status" value="1"/>
</dbReference>
<feature type="domain" description="PPIase FKBP-type" evidence="14">
    <location>
        <begin position="575"/>
        <end position="684"/>
    </location>
</feature>
<dbReference type="Gene3D" id="3.90.190.10">
    <property type="entry name" value="Protein tyrosine phosphatase superfamily"/>
    <property type="match status" value="1"/>
</dbReference>
<evidence type="ECO:0000256" key="3">
    <source>
        <dbReference type="ARBA" id="ARBA00010225"/>
    </source>
</evidence>
<dbReference type="Pfam" id="PF00254">
    <property type="entry name" value="FKBP_C"/>
    <property type="match status" value="1"/>
</dbReference>
<dbReference type="GO" id="GO:0016791">
    <property type="term" value="F:phosphatase activity"/>
    <property type="evidence" value="ECO:0007669"/>
    <property type="project" value="UniProtKB-ARBA"/>
</dbReference>
<dbReference type="UniPathway" id="UPA00345"/>
<dbReference type="PROSITE" id="PS50059">
    <property type="entry name" value="FKBP_PPIASE"/>
    <property type="match status" value="1"/>
</dbReference>
<evidence type="ECO:0000313" key="16">
    <source>
        <dbReference type="EMBL" id="CAE7754087.1"/>
    </source>
</evidence>
<dbReference type="InterPro" id="IPR027417">
    <property type="entry name" value="P-loop_NTPase"/>
</dbReference>
<dbReference type="GO" id="GO:0070772">
    <property type="term" value="C:PAS complex"/>
    <property type="evidence" value="ECO:0007669"/>
    <property type="project" value="InterPro"/>
</dbReference>
<dbReference type="GO" id="GO:0003755">
    <property type="term" value="F:peptidyl-prolyl cis-trans isomerase activity"/>
    <property type="evidence" value="ECO:0007669"/>
    <property type="project" value="UniProtKB-KW"/>
</dbReference>
<dbReference type="InterPro" id="IPR002110">
    <property type="entry name" value="Ankyrin_rpt"/>
</dbReference>
<feature type="compositionally biased region" description="Low complexity" evidence="11">
    <location>
        <begin position="1882"/>
        <end position="1897"/>
    </location>
</feature>
<proteinExistence type="inferred from homology"/>
<feature type="compositionally biased region" description="Basic and acidic residues" evidence="11">
    <location>
        <begin position="1942"/>
        <end position="1960"/>
    </location>
</feature>
<feature type="repeat" description="ANK" evidence="9">
    <location>
        <begin position="224"/>
        <end position="256"/>
    </location>
</feature>
<keyword evidence="10" id="KW-0413">Isomerase</keyword>
<dbReference type="InterPro" id="IPR016024">
    <property type="entry name" value="ARM-type_fold"/>
</dbReference>
<keyword evidence="12" id="KW-0812">Transmembrane</keyword>
<reference evidence="16" key="1">
    <citation type="submission" date="2021-02" db="EMBL/GenBank/DDBJ databases">
        <authorList>
            <person name="Dougan E. K."/>
            <person name="Rhodes N."/>
            <person name="Thang M."/>
            <person name="Chan C."/>
        </authorList>
    </citation>
    <scope>NUCLEOTIDE SEQUENCE</scope>
</reference>
<feature type="compositionally biased region" description="Acidic residues" evidence="11">
    <location>
        <begin position="2001"/>
        <end position="2023"/>
    </location>
</feature>
<dbReference type="Pfam" id="PF11916">
    <property type="entry name" value="Vac14_Fig4_bd"/>
    <property type="match status" value="1"/>
</dbReference>
<evidence type="ECO:0000256" key="7">
    <source>
        <dbReference type="ARBA" id="ARBA00022840"/>
    </source>
</evidence>
<dbReference type="InterPro" id="IPR017871">
    <property type="entry name" value="ABC_transporter-like_CS"/>
</dbReference>
<feature type="domain" description="ABC transporter" evidence="15">
    <location>
        <begin position="2982"/>
        <end position="3196"/>
    </location>
</feature>
<dbReference type="Pfam" id="PF24987">
    <property type="entry name" value="HEAT_EF3_N"/>
    <property type="match status" value="1"/>
</dbReference>
<protein>
    <recommendedName>
        <fullName evidence="10">peptidylprolyl isomerase</fullName>
        <ecNumber evidence="10">5.2.1.8</ecNumber>
    </recommendedName>
</protein>
<accession>A0A812XU81</accession>
<dbReference type="InterPro" id="IPR003593">
    <property type="entry name" value="AAA+_ATPase"/>
</dbReference>
<dbReference type="GO" id="GO:0006414">
    <property type="term" value="P:translational elongation"/>
    <property type="evidence" value="ECO:0007669"/>
    <property type="project" value="UniProtKB-UniPathway"/>
</dbReference>
<evidence type="ECO:0000256" key="12">
    <source>
        <dbReference type="SAM" id="Phobius"/>
    </source>
</evidence>
<dbReference type="PROSITE" id="PS00211">
    <property type="entry name" value="ABC_TRANSPORTER_1"/>
    <property type="match status" value="1"/>
</dbReference>
<dbReference type="InterPro" id="IPR047038">
    <property type="entry name" value="eEF3_chromodomain-like_sf"/>
</dbReference>
<comment type="similarity">
    <text evidence="4">Belongs to the ABC transporter superfamily. ABCF family. EF3 subfamily.</text>
</comment>
<dbReference type="PANTHER" id="PTHR16023">
    <property type="entry name" value="TAX1 BINDING PROTEIN-RELATED"/>
    <property type="match status" value="1"/>
</dbReference>
<evidence type="ECO:0000256" key="8">
    <source>
        <dbReference type="ARBA" id="ARBA00023136"/>
    </source>
</evidence>
<feature type="compositionally biased region" description="Acidic residues" evidence="11">
    <location>
        <begin position="1910"/>
        <end position="1929"/>
    </location>
</feature>
<dbReference type="InterPro" id="IPR016130">
    <property type="entry name" value="Tyr_Pase_AS"/>
</dbReference>
<feature type="region of interest" description="Disordered" evidence="11">
    <location>
        <begin position="2851"/>
        <end position="2873"/>
    </location>
</feature>
<dbReference type="EC" id="5.2.1.8" evidence="10"/>
<evidence type="ECO:0000256" key="1">
    <source>
        <dbReference type="ARBA" id="ARBA00004308"/>
    </source>
</evidence>
<dbReference type="InterPro" id="IPR021841">
    <property type="entry name" value="VAC14_Fig4p-bd"/>
</dbReference>
<dbReference type="SUPFAM" id="SSF52799">
    <property type="entry name" value="(Phosphotyrosine protein) phosphatases II"/>
    <property type="match status" value="1"/>
</dbReference>
<feature type="region of interest" description="Disordered" evidence="11">
    <location>
        <begin position="118"/>
        <end position="196"/>
    </location>
</feature>
<feature type="region of interest" description="Disordered" evidence="11">
    <location>
        <begin position="1860"/>
        <end position="2117"/>
    </location>
</feature>
<name>A0A812XU81_9DINO</name>
<dbReference type="Pfam" id="PF24984">
    <property type="entry name" value="HEAT_EF3_GNC1"/>
    <property type="match status" value="1"/>
</dbReference>
<keyword evidence="6" id="KW-0547">Nucleotide-binding</keyword>
<dbReference type="InterPro" id="IPR003439">
    <property type="entry name" value="ABC_transporter-like_ATP-bd"/>
</dbReference>
<dbReference type="SMART" id="SM00382">
    <property type="entry name" value="AAA"/>
    <property type="match status" value="2"/>
</dbReference>
<comment type="subcellular location">
    <subcellularLocation>
        <location evidence="2">Cytoplasm</location>
    </subcellularLocation>
    <subcellularLocation>
        <location evidence="1">Endomembrane system</location>
    </subcellularLocation>
</comment>
<keyword evidence="12" id="KW-1133">Transmembrane helix</keyword>
<feature type="compositionally biased region" description="Basic and acidic residues" evidence="11">
    <location>
        <begin position="2247"/>
        <end position="2256"/>
    </location>
</feature>
<dbReference type="PROSITE" id="PS00383">
    <property type="entry name" value="TYR_PHOSPHATASE_1"/>
    <property type="match status" value="1"/>
</dbReference>
<dbReference type="InterPro" id="IPR046357">
    <property type="entry name" value="PPIase_dom_sf"/>
</dbReference>
<dbReference type="Pfam" id="PF12755">
    <property type="entry name" value="Vac14_Fab1_bd"/>
    <property type="match status" value="1"/>
</dbReference>
<dbReference type="Gene3D" id="2.40.50.990">
    <property type="match status" value="1"/>
</dbReference>
<dbReference type="PROSITE" id="PS50893">
    <property type="entry name" value="ABC_TRANSPORTER_2"/>
    <property type="match status" value="2"/>
</dbReference>
<feature type="compositionally biased region" description="Basic and acidic residues" evidence="11">
    <location>
        <begin position="2024"/>
        <end position="2058"/>
    </location>
</feature>
<evidence type="ECO:0000256" key="6">
    <source>
        <dbReference type="ARBA" id="ARBA00022741"/>
    </source>
</evidence>
<dbReference type="InterPro" id="IPR026825">
    <property type="entry name" value="Vac14"/>
</dbReference>
<evidence type="ECO:0000259" key="15">
    <source>
        <dbReference type="PROSITE" id="PS50893"/>
    </source>
</evidence>
<feature type="domain" description="ABC transporter" evidence="15">
    <location>
        <begin position="3251"/>
        <end position="3575"/>
    </location>
</feature>
<dbReference type="InterPro" id="IPR000387">
    <property type="entry name" value="Tyr_Pase_dom"/>
</dbReference>
<dbReference type="PROSITE" id="PS50088">
    <property type="entry name" value="ANK_REPEAT"/>
    <property type="match status" value="1"/>
</dbReference>
<evidence type="ECO:0000256" key="11">
    <source>
        <dbReference type="SAM" id="MobiDB-lite"/>
    </source>
</evidence>
<keyword evidence="9" id="KW-0040">ANK repeat</keyword>
<dbReference type="GO" id="GO:0016887">
    <property type="term" value="F:ATP hydrolysis activity"/>
    <property type="evidence" value="ECO:0007669"/>
    <property type="project" value="InterPro"/>
</dbReference>
<evidence type="ECO:0000259" key="14">
    <source>
        <dbReference type="PROSITE" id="PS50059"/>
    </source>
</evidence>
<dbReference type="InterPro" id="IPR029021">
    <property type="entry name" value="Prot-tyrosine_phosphatase-like"/>
</dbReference>
<keyword evidence="5" id="KW-0677">Repeat</keyword>
<dbReference type="Gene3D" id="1.25.10.10">
    <property type="entry name" value="Leucine-rich Repeat Variant"/>
    <property type="match status" value="3"/>
</dbReference>
<dbReference type="Pfam" id="PF00005">
    <property type="entry name" value="ABC_tran"/>
    <property type="match status" value="2"/>
</dbReference>
<dbReference type="Pfam" id="PF00023">
    <property type="entry name" value="Ank"/>
    <property type="match status" value="1"/>
</dbReference>
<feature type="domain" description="Tyrosine specific protein phosphatases" evidence="13">
    <location>
        <begin position="1751"/>
        <end position="1791"/>
    </location>
</feature>
<dbReference type="SUPFAM" id="SSF48371">
    <property type="entry name" value="ARM repeat"/>
    <property type="match status" value="2"/>
</dbReference>
<dbReference type="InterPro" id="IPR001179">
    <property type="entry name" value="PPIase_FKBP_dom"/>
</dbReference>
<evidence type="ECO:0000256" key="5">
    <source>
        <dbReference type="ARBA" id="ARBA00022737"/>
    </source>
</evidence>
<dbReference type="Proteomes" id="UP000601435">
    <property type="component" value="Unassembled WGS sequence"/>
</dbReference>
<evidence type="ECO:0000313" key="17">
    <source>
        <dbReference type="Proteomes" id="UP000601435"/>
    </source>
</evidence>
<feature type="region of interest" description="Disordered" evidence="11">
    <location>
        <begin position="2247"/>
        <end position="2288"/>
    </location>
</feature>
<dbReference type="Gene3D" id="1.25.40.20">
    <property type="entry name" value="Ankyrin repeat-containing domain"/>
    <property type="match status" value="1"/>
</dbReference>
<dbReference type="GO" id="GO:0005524">
    <property type="term" value="F:ATP binding"/>
    <property type="evidence" value="ECO:0007669"/>
    <property type="project" value="UniProtKB-KW"/>
</dbReference>
<keyword evidence="8 12" id="KW-0472">Membrane</keyword>
<dbReference type="PROSITE" id="PS50297">
    <property type="entry name" value="ANK_REP_REGION"/>
    <property type="match status" value="1"/>
</dbReference>
<dbReference type="GO" id="GO:0006661">
    <property type="term" value="P:phosphatidylinositol biosynthetic process"/>
    <property type="evidence" value="ECO:0007669"/>
    <property type="project" value="InterPro"/>
</dbReference>
<dbReference type="PROSITE" id="PS50056">
    <property type="entry name" value="TYR_PHOSPHATASE_2"/>
    <property type="match status" value="1"/>
</dbReference>
<dbReference type="EMBL" id="CAJNJA010039142">
    <property type="protein sequence ID" value="CAE7754087.1"/>
    <property type="molecule type" value="Genomic_DNA"/>
</dbReference>
<evidence type="ECO:0000256" key="10">
    <source>
        <dbReference type="PROSITE-ProRule" id="PRU00277"/>
    </source>
</evidence>
<dbReference type="OrthoDB" id="5574975at2759"/>
<feature type="compositionally biased region" description="Basic and acidic residues" evidence="11">
    <location>
        <begin position="2095"/>
        <end position="2117"/>
    </location>
</feature>
<feature type="transmembrane region" description="Helical" evidence="12">
    <location>
        <begin position="351"/>
        <end position="368"/>
    </location>
</feature>
<comment type="similarity">
    <text evidence="3">Belongs to the VAC14 family.</text>
</comment>
<dbReference type="SUPFAM" id="SSF54534">
    <property type="entry name" value="FKBP-like"/>
    <property type="match status" value="1"/>
</dbReference>
<dbReference type="PANTHER" id="PTHR16023:SF0">
    <property type="entry name" value="PROTEIN VAC14 HOMOLOG"/>
    <property type="match status" value="1"/>
</dbReference>
<keyword evidence="10" id="KW-0697">Rotamase</keyword>
<feature type="transmembrane region" description="Helical" evidence="12">
    <location>
        <begin position="287"/>
        <end position="308"/>
    </location>
</feature>